<keyword evidence="9" id="KW-1185">Reference proteome</keyword>
<dbReference type="GO" id="GO:0046982">
    <property type="term" value="F:protein heterodimerization activity"/>
    <property type="evidence" value="ECO:0007669"/>
    <property type="project" value="InterPro"/>
</dbReference>
<evidence type="ECO:0000256" key="3">
    <source>
        <dbReference type="ARBA" id="ARBA00008264"/>
    </source>
</evidence>
<evidence type="ECO:0000313" key="9">
    <source>
        <dbReference type="Proteomes" id="UP000321408"/>
    </source>
</evidence>
<dbReference type="GO" id="GO:0005694">
    <property type="term" value="C:chromosome"/>
    <property type="evidence" value="ECO:0007669"/>
    <property type="project" value="UniProtKB-SubCell"/>
</dbReference>
<dbReference type="GeneID" id="41331129"/>
<accession>A0A5B9DF44</accession>
<name>A0A5B9DF44_9ARCH</name>
<dbReference type="InterPro" id="IPR050947">
    <property type="entry name" value="Archaeal_histone_HMF"/>
</dbReference>
<dbReference type="InterPro" id="IPR050004">
    <property type="entry name" value="HmfB-like"/>
</dbReference>
<reference evidence="8 9" key="2">
    <citation type="journal article" date="2024" name="Int. J. Syst. Evol. Microbiol.">
        <title>Promethearchaeum syntrophicum gen. nov., sp. nov., an anaerobic, obligately syntrophic archaeon, the first isolate of the lineage 'Asgard' archaea, and proposal of the new archaeal phylum Promethearchaeota phyl. nov. and kingdom Promethearchaeati regn. nov.</title>
        <authorList>
            <person name="Imachi H."/>
            <person name="Nobu M.K."/>
            <person name="Kato S."/>
            <person name="Takaki Y."/>
            <person name="Miyazaki M."/>
            <person name="Miyata M."/>
            <person name="Ogawara M."/>
            <person name="Saito Y."/>
            <person name="Sakai S."/>
            <person name="Tahara Y.O."/>
            <person name="Takano Y."/>
            <person name="Tasumi E."/>
            <person name="Uematsu K."/>
            <person name="Yoshimura T."/>
            <person name="Itoh T."/>
            <person name="Ohkuma M."/>
            <person name="Takai K."/>
        </authorList>
    </citation>
    <scope>NUCLEOTIDE SEQUENCE [LARGE SCALE GENOMIC DNA]</scope>
    <source>
        <strain evidence="8 9">MK-D1</strain>
    </source>
</reference>
<protein>
    <submittedName>
        <fullName evidence="8">Histone</fullName>
    </submittedName>
</protein>
<feature type="domain" description="Transcription factor CBF/NF-Y/archaeal histone" evidence="7">
    <location>
        <begin position="10"/>
        <end position="69"/>
    </location>
</feature>
<dbReference type="EMBL" id="CP042905">
    <property type="protein sequence ID" value="QEE17327.1"/>
    <property type="molecule type" value="Genomic_DNA"/>
</dbReference>
<dbReference type="GO" id="GO:0005737">
    <property type="term" value="C:cytoplasm"/>
    <property type="evidence" value="ECO:0007669"/>
    <property type="project" value="UniProtKB-SubCell"/>
</dbReference>
<evidence type="ECO:0000259" key="7">
    <source>
        <dbReference type="Pfam" id="PF00808"/>
    </source>
</evidence>
<evidence type="ECO:0000256" key="2">
    <source>
        <dbReference type="ARBA" id="ARBA00004496"/>
    </source>
</evidence>
<dbReference type="KEGG" id="psyt:DSAG12_03160"/>
<dbReference type="NCBIfam" id="NF043032">
    <property type="entry name" value="archaea_histone"/>
    <property type="match status" value="1"/>
</dbReference>
<evidence type="ECO:0000313" key="8">
    <source>
        <dbReference type="EMBL" id="QEE17327.1"/>
    </source>
</evidence>
<dbReference type="SUPFAM" id="SSF47113">
    <property type="entry name" value="Histone-fold"/>
    <property type="match status" value="1"/>
</dbReference>
<dbReference type="AlphaFoldDB" id="A0A5B9DF44"/>
<proteinExistence type="inferred from homology"/>
<gene>
    <name evidence="8" type="ORF">DSAG12_03160</name>
</gene>
<dbReference type="Proteomes" id="UP000321408">
    <property type="component" value="Chromosome"/>
</dbReference>
<reference evidence="8 9" key="1">
    <citation type="journal article" date="2020" name="Nature">
        <title>Isolation of an archaeon at the prokaryote-eukaryote interface.</title>
        <authorList>
            <person name="Imachi H."/>
            <person name="Nobu M.K."/>
            <person name="Nakahara N."/>
            <person name="Morono Y."/>
            <person name="Ogawara M."/>
            <person name="Takaki Y."/>
            <person name="Takano Y."/>
            <person name="Uematsu K."/>
            <person name="Ikuta T."/>
            <person name="Ito M."/>
            <person name="Matsui Y."/>
            <person name="Miyazaki M."/>
            <person name="Murata K."/>
            <person name="Saito Y."/>
            <person name="Sakai S."/>
            <person name="Song C."/>
            <person name="Tasumi E."/>
            <person name="Yamanaka Y."/>
            <person name="Yamaguchi T."/>
            <person name="Kamagata Y."/>
            <person name="Tamaki H."/>
            <person name="Takai K."/>
        </authorList>
    </citation>
    <scope>NUCLEOTIDE SEQUENCE [LARGE SCALE GENOMIC DNA]</scope>
    <source>
        <strain evidence="8 9">MK-D1</strain>
    </source>
</reference>
<dbReference type="RefSeq" id="WP_147664222.1">
    <property type="nucleotide sequence ID" value="NZ_CP042905.2"/>
</dbReference>
<comment type="similarity">
    <text evidence="3">Belongs to the archaeal histone HMF family.</text>
</comment>
<dbReference type="InterPro" id="IPR009072">
    <property type="entry name" value="Histone-fold"/>
</dbReference>
<dbReference type="InterPro" id="IPR003958">
    <property type="entry name" value="CBFA_NFYB_domain"/>
</dbReference>
<dbReference type="GO" id="GO:0003677">
    <property type="term" value="F:DNA binding"/>
    <property type="evidence" value="ECO:0007669"/>
    <property type="project" value="UniProtKB-KW"/>
</dbReference>
<dbReference type="PANTHER" id="PTHR47828:SF1">
    <property type="entry name" value="ARCHAEAL HISTONE A"/>
    <property type="match status" value="1"/>
</dbReference>
<evidence type="ECO:0000256" key="5">
    <source>
        <dbReference type="ARBA" id="ARBA00022490"/>
    </source>
</evidence>
<sequence length="72" mass="8157">MAKKKRSFAWSPVRKLMKKSGANIVARDAVELLIIDLEKTATTLTKKALGFARHAKRKKIAKEDMDLAIKYL</sequence>
<comment type="subcellular location">
    <subcellularLocation>
        <location evidence="1">Chromosome</location>
    </subcellularLocation>
    <subcellularLocation>
        <location evidence="2">Cytoplasm</location>
    </subcellularLocation>
</comment>
<dbReference type="OrthoDB" id="7514at2157"/>
<evidence type="ECO:0000256" key="1">
    <source>
        <dbReference type="ARBA" id="ARBA00004286"/>
    </source>
</evidence>
<dbReference type="Gene3D" id="1.10.20.10">
    <property type="entry name" value="Histone, subunit A"/>
    <property type="match status" value="1"/>
</dbReference>
<keyword evidence="4" id="KW-0158">Chromosome</keyword>
<keyword evidence="5" id="KW-0963">Cytoplasm</keyword>
<evidence type="ECO:0000256" key="4">
    <source>
        <dbReference type="ARBA" id="ARBA00022454"/>
    </source>
</evidence>
<dbReference type="PANTHER" id="PTHR47828">
    <property type="entry name" value="ARCHAEAL HISTONE A"/>
    <property type="match status" value="1"/>
</dbReference>
<evidence type="ECO:0000256" key="6">
    <source>
        <dbReference type="ARBA" id="ARBA00023125"/>
    </source>
</evidence>
<dbReference type="Pfam" id="PF00808">
    <property type="entry name" value="CBFD_NFYB_HMF"/>
    <property type="match status" value="1"/>
</dbReference>
<keyword evidence="6" id="KW-0238">DNA-binding</keyword>
<organism evidence="8 9">
    <name type="scientific">Promethearchaeum syntrophicum</name>
    <dbReference type="NCBI Taxonomy" id="2594042"/>
    <lineage>
        <taxon>Archaea</taxon>
        <taxon>Promethearchaeati</taxon>
        <taxon>Promethearchaeota</taxon>
        <taxon>Promethearchaeia</taxon>
        <taxon>Promethearchaeales</taxon>
        <taxon>Promethearchaeaceae</taxon>
        <taxon>Promethearchaeum</taxon>
    </lineage>
</organism>
<dbReference type="CDD" id="cd22909">
    <property type="entry name" value="HFD_archaea_histone-like"/>
    <property type="match status" value="1"/>
</dbReference>